<dbReference type="PANTHER" id="PTHR43065">
    <property type="entry name" value="SENSOR HISTIDINE KINASE"/>
    <property type="match status" value="1"/>
</dbReference>
<organism evidence="7 8">
    <name type="scientific">Silvimonas terrae</name>
    <dbReference type="NCBI Taxonomy" id="300266"/>
    <lineage>
        <taxon>Bacteria</taxon>
        <taxon>Pseudomonadati</taxon>
        <taxon>Pseudomonadota</taxon>
        <taxon>Betaproteobacteria</taxon>
        <taxon>Neisseriales</taxon>
        <taxon>Chitinibacteraceae</taxon>
        <taxon>Silvimonas</taxon>
    </lineage>
</organism>
<evidence type="ECO:0000259" key="6">
    <source>
        <dbReference type="PROSITE" id="PS50112"/>
    </source>
</evidence>
<evidence type="ECO:0000256" key="4">
    <source>
        <dbReference type="SAM" id="Phobius"/>
    </source>
</evidence>
<feature type="transmembrane region" description="Helical" evidence="4">
    <location>
        <begin position="52"/>
        <end position="70"/>
    </location>
</feature>
<keyword evidence="7" id="KW-0808">Transferase</keyword>
<dbReference type="InterPro" id="IPR036890">
    <property type="entry name" value="HATPase_C_sf"/>
</dbReference>
<keyword evidence="7" id="KW-0418">Kinase</keyword>
<dbReference type="EC" id="2.7.13.3" evidence="2"/>
<keyword evidence="8" id="KW-1185">Reference proteome</keyword>
<keyword evidence="3" id="KW-0597">Phosphoprotein</keyword>
<evidence type="ECO:0000313" key="8">
    <source>
        <dbReference type="Proteomes" id="UP000543030"/>
    </source>
</evidence>
<dbReference type="SUPFAM" id="SSF55874">
    <property type="entry name" value="ATPase domain of HSP90 chaperone/DNA topoisomerase II/histidine kinase"/>
    <property type="match status" value="1"/>
</dbReference>
<proteinExistence type="predicted"/>
<feature type="domain" description="PAS" evidence="6">
    <location>
        <begin position="232"/>
        <end position="262"/>
    </location>
</feature>
<evidence type="ECO:0000313" key="7">
    <source>
        <dbReference type="EMBL" id="MBB5193292.1"/>
    </source>
</evidence>
<dbReference type="Pfam" id="PF25323">
    <property type="entry name" value="6TM_PilS"/>
    <property type="match status" value="1"/>
</dbReference>
<keyword evidence="4" id="KW-1133">Transmembrane helix</keyword>
<feature type="transmembrane region" description="Helical" evidence="4">
    <location>
        <begin position="156"/>
        <end position="173"/>
    </location>
</feature>
<dbReference type="InterPro" id="IPR003661">
    <property type="entry name" value="HisK_dim/P_dom"/>
</dbReference>
<evidence type="ECO:0000259" key="5">
    <source>
        <dbReference type="PROSITE" id="PS50109"/>
    </source>
</evidence>
<keyword evidence="4" id="KW-0472">Membrane</keyword>
<name>A0A840RM77_9NEIS</name>
<gene>
    <name evidence="7" type="ORF">HNQ50_004046</name>
</gene>
<dbReference type="Pfam" id="PF00512">
    <property type="entry name" value="HisKA"/>
    <property type="match status" value="1"/>
</dbReference>
<dbReference type="PRINTS" id="PR00344">
    <property type="entry name" value="BCTRLSENSOR"/>
</dbReference>
<dbReference type="AlphaFoldDB" id="A0A840RM77"/>
<dbReference type="EMBL" id="JACHHN010000010">
    <property type="protein sequence ID" value="MBB5193292.1"/>
    <property type="molecule type" value="Genomic_DNA"/>
</dbReference>
<dbReference type="Pfam" id="PF02518">
    <property type="entry name" value="HATPase_c"/>
    <property type="match status" value="1"/>
</dbReference>
<evidence type="ECO:0000256" key="1">
    <source>
        <dbReference type="ARBA" id="ARBA00000085"/>
    </source>
</evidence>
<dbReference type="SMART" id="SM00387">
    <property type="entry name" value="HATPase_c"/>
    <property type="match status" value="1"/>
</dbReference>
<dbReference type="InterPro" id="IPR004358">
    <property type="entry name" value="Sig_transdc_His_kin-like_C"/>
</dbReference>
<evidence type="ECO:0000256" key="3">
    <source>
        <dbReference type="ARBA" id="ARBA00022553"/>
    </source>
</evidence>
<dbReference type="Gene3D" id="3.30.450.20">
    <property type="entry name" value="PAS domain"/>
    <property type="match status" value="1"/>
</dbReference>
<dbReference type="RefSeq" id="WP_184102937.1">
    <property type="nucleotide sequence ID" value="NZ_JACHHN010000010.1"/>
</dbReference>
<dbReference type="CDD" id="cd00082">
    <property type="entry name" value="HisKA"/>
    <property type="match status" value="1"/>
</dbReference>
<dbReference type="SUPFAM" id="SSF47384">
    <property type="entry name" value="Homodimeric domain of signal transducing histidine kinase"/>
    <property type="match status" value="1"/>
</dbReference>
<dbReference type="Proteomes" id="UP000543030">
    <property type="component" value="Unassembled WGS sequence"/>
</dbReference>
<evidence type="ECO:0000256" key="2">
    <source>
        <dbReference type="ARBA" id="ARBA00012438"/>
    </source>
</evidence>
<comment type="caution">
    <text evidence="7">The sequence shown here is derived from an EMBL/GenBank/DDBJ whole genome shotgun (WGS) entry which is preliminary data.</text>
</comment>
<keyword evidence="4" id="KW-0812">Transmembrane</keyword>
<sequence>MAILPGPVFFPDFDNGPVGPGNKAQQKAHAMPDTPAHSTPEMHWRSLAVLNLFRLLCVVGLILSIAVFSHRFVTDPGLREPFLWLVAGDLVLVGLFALTITKRKPGFEIQLSVQVVTDVIFLVSLMDLFGGVKSGLGILLLPYLAAAGLISRGRMTLFHAAVASIALLIEQLWRVVAFQSSFDENFTPALLCVACFAVAWLGHRLSRTAEASEKLAEQRGVDLQNLAQVNQRILQDISDGVVVVDSLGHIRQFNERAEQLTGRSLLIGDLVAEPLPRLAEAVAAWQMDRTRVAELVAGGRPQKTLRLRMVGLSDQAPGDVMVYLEDMDRLRHESQQLKLAALGRLTANLAHEIRNPLSAISHAAQLLAEETTDDPLYTRLTAIIGDNAGRLERMVRDVLELNRRDRLQITEINLGQWLESFLDEFRQVEKIAPPLPLLCPPDVVIRFDPGHLHQVLWNLARNGWRYCSQGEGSLTFTVTLADGHWLLDVYNDGPPVPADAQVQLFEPFFTTESKGTGLGLYIAREICAANAAHLVYAPPEKGARFRITFGMNDGQKNTNG</sequence>
<dbReference type="Gene3D" id="1.10.287.130">
    <property type="match status" value="1"/>
</dbReference>
<dbReference type="SUPFAM" id="SSF55785">
    <property type="entry name" value="PYP-like sensor domain (PAS domain)"/>
    <property type="match status" value="1"/>
</dbReference>
<protein>
    <recommendedName>
        <fullName evidence="2">histidine kinase</fullName>
        <ecNumber evidence="2">2.7.13.3</ecNumber>
    </recommendedName>
</protein>
<dbReference type="GO" id="GO:0000155">
    <property type="term" value="F:phosphorelay sensor kinase activity"/>
    <property type="evidence" value="ECO:0007669"/>
    <property type="project" value="InterPro"/>
</dbReference>
<dbReference type="InterPro" id="IPR035965">
    <property type="entry name" value="PAS-like_dom_sf"/>
</dbReference>
<feature type="domain" description="Histidine kinase" evidence="5">
    <location>
        <begin position="348"/>
        <end position="553"/>
    </location>
</feature>
<dbReference type="SMART" id="SM00388">
    <property type="entry name" value="HisKA"/>
    <property type="match status" value="1"/>
</dbReference>
<dbReference type="InterPro" id="IPR036097">
    <property type="entry name" value="HisK_dim/P_sf"/>
</dbReference>
<accession>A0A840RM77</accession>
<dbReference type="InterPro" id="IPR003594">
    <property type="entry name" value="HATPase_dom"/>
</dbReference>
<dbReference type="InterPro" id="IPR000014">
    <property type="entry name" value="PAS"/>
</dbReference>
<dbReference type="Gene3D" id="3.30.565.10">
    <property type="entry name" value="Histidine kinase-like ATPase, C-terminal domain"/>
    <property type="match status" value="1"/>
</dbReference>
<dbReference type="PROSITE" id="PS50112">
    <property type="entry name" value="PAS"/>
    <property type="match status" value="1"/>
</dbReference>
<dbReference type="PANTHER" id="PTHR43065:SF52">
    <property type="entry name" value="SENSOR PROTEIN KINASE PILS"/>
    <property type="match status" value="1"/>
</dbReference>
<dbReference type="Pfam" id="PF13188">
    <property type="entry name" value="PAS_8"/>
    <property type="match status" value="1"/>
</dbReference>
<feature type="transmembrane region" description="Helical" evidence="4">
    <location>
        <begin position="120"/>
        <end position="144"/>
    </location>
</feature>
<comment type="catalytic activity">
    <reaction evidence="1">
        <text>ATP + protein L-histidine = ADP + protein N-phospho-L-histidine.</text>
        <dbReference type="EC" id="2.7.13.3"/>
    </reaction>
</comment>
<dbReference type="InterPro" id="IPR005467">
    <property type="entry name" value="His_kinase_dom"/>
</dbReference>
<dbReference type="PROSITE" id="PS50109">
    <property type="entry name" value="HIS_KIN"/>
    <property type="match status" value="1"/>
</dbReference>
<reference evidence="7 8" key="1">
    <citation type="submission" date="2020-08" db="EMBL/GenBank/DDBJ databases">
        <title>Genomic Encyclopedia of Type Strains, Phase IV (KMG-IV): sequencing the most valuable type-strain genomes for metagenomic binning, comparative biology and taxonomic classification.</title>
        <authorList>
            <person name="Goeker M."/>
        </authorList>
    </citation>
    <scope>NUCLEOTIDE SEQUENCE [LARGE SCALE GENOMIC DNA]</scope>
    <source>
        <strain evidence="7 8">DSM 18233</strain>
    </source>
</reference>
<feature type="transmembrane region" description="Helical" evidence="4">
    <location>
        <begin position="82"/>
        <end position="100"/>
    </location>
</feature>